<proteinExistence type="inferred from homology"/>
<dbReference type="InterPro" id="IPR050950">
    <property type="entry name" value="HTH-type_LysR_regulators"/>
</dbReference>
<dbReference type="OrthoDB" id="646694at2"/>
<dbReference type="InterPro" id="IPR036390">
    <property type="entry name" value="WH_DNA-bd_sf"/>
</dbReference>
<dbReference type="Pfam" id="PF03466">
    <property type="entry name" value="LysR_substrate"/>
    <property type="match status" value="1"/>
</dbReference>
<evidence type="ECO:0000256" key="3">
    <source>
        <dbReference type="ARBA" id="ARBA00023125"/>
    </source>
</evidence>
<name>A0A3N9TJ60_9VIBR</name>
<dbReference type="FunFam" id="1.10.10.10:FF:000001">
    <property type="entry name" value="LysR family transcriptional regulator"/>
    <property type="match status" value="1"/>
</dbReference>
<keyword evidence="4" id="KW-0804">Transcription</keyword>
<dbReference type="GO" id="GO:0003700">
    <property type="term" value="F:DNA-binding transcription factor activity"/>
    <property type="evidence" value="ECO:0007669"/>
    <property type="project" value="InterPro"/>
</dbReference>
<evidence type="ECO:0000256" key="2">
    <source>
        <dbReference type="ARBA" id="ARBA00023015"/>
    </source>
</evidence>
<sequence>MSLTIRQIRYFVAAAELGQISQAAIHLNISQSAVTTAIRELESLLGVDLFDRNTKGVTLTERGKQFLNNAYQVLRSVDEALNLPHSYDQTSGTVKIAASYTVLGYFLPYHLQRLHAWYPNITIELVEYERMEIENKLFEEEIDLAIVLTDNLTRTDIVSEKLFGSERRLWLPSNHPLGQKKNLKLDDLTNEPFIMLTVDEAEPSAMRYWSNKSLKPKVILRTSSVESVRSMVANGSGVSILSDLVYRPWSLEGKRIETRTLDDIVHPMSVGLAWKEEKYFTPAMNAVRDYFYQAFLTPQQYIPKGHLNV</sequence>
<dbReference type="SUPFAM" id="SSF53850">
    <property type="entry name" value="Periplasmic binding protein-like II"/>
    <property type="match status" value="1"/>
</dbReference>
<dbReference type="PROSITE" id="PS50931">
    <property type="entry name" value="HTH_LYSR"/>
    <property type="match status" value="1"/>
</dbReference>
<dbReference type="PANTHER" id="PTHR30419:SF8">
    <property type="entry name" value="NITROGEN ASSIMILATION TRANSCRIPTIONAL ACTIVATOR-RELATED"/>
    <property type="match status" value="1"/>
</dbReference>
<dbReference type="Proteomes" id="UP000281112">
    <property type="component" value="Unassembled WGS sequence"/>
</dbReference>
<dbReference type="Gene3D" id="3.40.190.10">
    <property type="entry name" value="Periplasmic binding protein-like II"/>
    <property type="match status" value="2"/>
</dbReference>
<dbReference type="PRINTS" id="PR00039">
    <property type="entry name" value="HTHLYSR"/>
</dbReference>
<keyword evidence="3" id="KW-0238">DNA-binding</keyword>
<keyword evidence="7" id="KW-1185">Reference proteome</keyword>
<dbReference type="InterPro" id="IPR005119">
    <property type="entry name" value="LysR_subst-bd"/>
</dbReference>
<dbReference type="AlphaFoldDB" id="A0A3N9TJ60"/>
<evidence type="ECO:0000259" key="5">
    <source>
        <dbReference type="PROSITE" id="PS50931"/>
    </source>
</evidence>
<dbReference type="InterPro" id="IPR036388">
    <property type="entry name" value="WH-like_DNA-bd_sf"/>
</dbReference>
<dbReference type="SUPFAM" id="SSF46785">
    <property type="entry name" value="Winged helix' DNA-binding domain"/>
    <property type="match status" value="1"/>
</dbReference>
<comment type="similarity">
    <text evidence="1">Belongs to the LysR transcriptional regulatory family.</text>
</comment>
<evidence type="ECO:0000256" key="1">
    <source>
        <dbReference type="ARBA" id="ARBA00009437"/>
    </source>
</evidence>
<organism evidence="6 7">
    <name type="scientific">Vibrio viridaestus</name>
    <dbReference type="NCBI Taxonomy" id="2487322"/>
    <lineage>
        <taxon>Bacteria</taxon>
        <taxon>Pseudomonadati</taxon>
        <taxon>Pseudomonadota</taxon>
        <taxon>Gammaproteobacteria</taxon>
        <taxon>Vibrionales</taxon>
        <taxon>Vibrionaceae</taxon>
        <taxon>Vibrio</taxon>
    </lineage>
</organism>
<dbReference type="GO" id="GO:0003677">
    <property type="term" value="F:DNA binding"/>
    <property type="evidence" value="ECO:0007669"/>
    <property type="project" value="UniProtKB-KW"/>
</dbReference>
<accession>A0A3N9TJ60</accession>
<dbReference type="Gene3D" id="1.10.10.10">
    <property type="entry name" value="Winged helix-like DNA-binding domain superfamily/Winged helix DNA-binding domain"/>
    <property type="match status" value="1"/>
</dbReference>
<evidence type="ECO:0000313" key="6">
    <source>
        <dbReference type="EMBL" id="RQW64319.1"/>
    </source>
</evidence>
<dbReference type="Pfam" id="PF00126">
    <property type="entry name" value="HTH_1"/>
    <property type="match status" value="1"/>
</dbReference>
<comment type="caution">
    <text evidence="6">The sequence shown here is derived from an EMBL/GenBank/DDBJ whole genome shotgun (WGS) entry which is preliminary data.</text>
</comment>
<evidence type="ECO:0000256" key="4">
    <source>
        <dbReference type="ARBA" id="ARBA00023163"/>
    </source>
</evidence>
<dbReference type="PANTHER" id="PTHR30419">
    <property type="entry name" value="HTH-TYPE TRANSCRIPTIONAL REGULATOR YBHD"/>
    <property type="match status" value="1"/>
</dbReference>
<dbReference type="RefSeq" id="WP_124936441.1">
    <property type="nucleotide sequence ID" value="NZ_RJVQ01000002.1"/>
</dbReference>
<reference evidence="6 7" key="1">
    <citation type="submission" date="2018-11" db="EMBL/GenBank/DDBJ databases">
        <title>Vibrio LJC006 sp. nov., isolated from seawater during the bloom of the enteromorpha.</title>
        <authorList>
            <person name="Liang J."/>
        </authorList>
    </citation>
    <scope>NUCLEOTIDE SEQUENCE [LARGE SCALE GENOMIC DNA]</scope>
    <source>
        <strain evidence="6 7">LJC006</strain>
    </source>
</reference>
<feature type="domain" description="HTH lysR-type" evidence="5">
    <location>
        <begin position="3"/>
        <end position="60"/>
    </location>
</feature>
<dbReference type="GO" id="GO:0005829">
    <property type="term" value="C:cytosol"/>
    <property type="evidence" value="ECO:0007669"/>
    <property type="project" value="TreeGrafter"/>
</dbReference>
<keyword evidence="2" id="KW-0805">Transcription regulation</keyword>
<dbReference type="InterPro" id="IPR000847">
    <property type="entry name" value="LysR_HTH_N"/>
</dbReference>
<dbReference type="EMBL" id="RJVQ01000002">
    <property type="protein sequence ID" value="RQW64319.1"/>
    <property type="molecule type" value="Genomic_DNA"/>
</dbReference>
<evidence type="ECO:0000313" key="7">
    <source>
        <dbReference type="Proteomes" id="UP000281112"/>
    </source>
</evidence>
<protein>
    <submittedName>
        <fullName evidence="6">LysR family transcriptional regulator</fullName>
    </submittedName>
</protein>
<gene>
    <name evidence="6" type="ORF">EES38_07005</name>
</gene>